<dbReference type="AlphaFoldDB" id="B8M3T0"/>
<dbReference type="InterPro" id="IPR000873">
    <property type="entry name" value="AMP-dep_synth/lig_dom"/>
</dbReference>
<dbReference type="InterPro" id="IPR020845">
    <property type="entry name" value="AMP-binding_CS"/>
</dbReference>
<keyword evidence="2" id="KW-0436">Ligase</keyword>
<sequence length="650" mass="72463">MDILAQAAGNAPAALGGAALALATAAYTNAKFGIKADVDSLRDEAAFGKRLAQRIGELGDTCTLYGMLKRVIEVNKQGSAEALWFENKTWTYDQLKDYADRLAAYVYAQGIRTGDFVAVYTINSPEMVFIVYALSKLGVVAAMINTNLRDETFKHCLKISTSKLILSTPDLAEFVRSDDIPKFSLNVSSFDSVLNIPDDTTLITSETLAQIPESDVSSILPAKRSPPDLAVLIYTSGTTGNPKACAIRNIMTLVTSTPLPKDTRNPSKYYPMRIYSSLPLFHGTAFFSGVCYAVGNGGTLCLRRKFSASNFWKDVYESRSTRVLYIGELCRYLLASPPSPYDKKHNCIIAFGNGLRTEIWDKFSERFNVPEIREIYRSTEGVARFDNFYGGSFGAGAVGFQGPIRRLFEQDTYLIKFDMETEMPYRDPKTGFCVKVGAGEEGEAIGRVRTRQALTEYLHNEEATEKKLMRDVFEKGDLFQRMGDLLVRDHDGWIRFGDRVGDTFRWKGENVSAGEVRDHICRMENVQDAVVFGVKLKNYDGQAGAAGITLERRTPQTEAAAINNLWKFLRSQGVPTYAIPRLVRFTKEVATGVTFKQAKGELAKRSWNPESPVDGGDTLYWLNSKNGKHPVYEKLDRDGWEEIESGRAKL</sequence>
<dbReference type="HOGENOM" id="CLU_000022_46_3_1"/>
<gene>
    <name evidence="4" type="ORF">TSTA_038780</name>
</gene>
<dbReference type="GO" id="GO:0004467">
    <property type="term" value="F:long-chain fatty acid-CoA ligase activity"/>
    <property type="evidence" value="ECO:0007669"/>
    <property type="project" value="TreeGrafter"/>
</dbReference>
<dbReference type="SUPFAM" id="SSF56801">
    <property type="entry name" value="Acetyl-CoA synthetase-like"/>
    <property type="match status" value="1"/>
</dbReference>
<dbReference type="InterPro" id="IPR045851">
    <property type="entry name" value="AMP-bd_C_sf"/>
</dbReference>
<dbReference type="GO" id="GO:0005811">
    <property type="term" value="C:lipid droplet"/>
    <property type="evidence" value="ECO:0007669"/>
    <property type="project" value="TreeGrafter"/>
</dbReference>
<dbReference type="PANTHER" id="PTHR43107">
    <property type="entry name" value="LONG-CHAIN FATTY ACID TRANSPORT PROTEIN"/>
    <property type="match status" value="1"/>
</dbReference>
<accession>B8M3T0</accession>
<dbReference type="Proteomes" id="UP000001745">
    <property type="component" value="Unassembled WGS sequence"/>
</dbReference>
<dbReference type="InterPro" id="IPR042099">
    <property type="entry name" value="ANL_N_sf"/>
</dbReference>
<dbReference type="GeneID" id="8107920"/>
<comment type="similarity">
    <text evidence="1">Belongs to the ATP-dependent AMP-binding enzyme family.</text>
</comment>
<evidence type="ECO:0000256" key="2">
    <source>
        <dbReference type="ARBA" id="ARBA00022598"/>
    </source>
</evidence>
<dbReference type="eggNOG" id="KOG1179">
    <property type="taxonomic scope" value="Eukaryota"/>
</dbReference>
<protein>
    <submittedName>
        <fullName evidence="4">Bifunctional fatty acid transporter/acyl-CoA synthetase (FAT1), putative</fullName>
    </submittedName>
</protein>
<dbReference type="PhylomeDB" id="B8M3T0"/>
<name>B8M3T0_TALSN</name>
<dbReference type="VEuPathDB" id="FungiDB:TSTA_038780"/>
<evidence type="ECO:0000259" key="3">
    <source>
        <dbReference type="Pfam" id="PF00501"/>
    </source>
</evidence>
<keyword evidence="5" id="KW-1185">Reference proteome</keyword>
<evidence type="ECO:0000313" key="4">
    <source>
        <dbReference type="EMBL" id="EED20673.1"/>
    </source>
</evidence>
<dbReference type="OMA" id="WRFIRIF"/>
<reference evidence="5" key="1">
    <citation type="journal article" date="2015" name="Genome Announc.">
        <title>Genome sequence of the AIDS-associated pathogen Penicillium marneffei (ATCC18224) and its near taxonomic relative Talaromyces stipitatus (ATCC10500).</title>
        <authorList>
            <person name="Nierman W.C."/>
            <person name="Fedorova-Abrams N.D."/>
            <person name="Andrianopoulos A."/>
        </authorList>
    </citation>
    <scope>NUCLEOTIDE SEQUENCE [LARGE SCALE GENOMIC DNA]</scope>
    <source>
        <strain evidence="5">ATCC 10500 / CBS 375.48 / QM 6759 / NRRL 1006</strain>
    </source>
</reference>
<dbReference type="GO" id="GO:0005324">
    <property type="term" value="F:long-chain fatty acid transmembrane transporter activity"/>
    <property type="evidence" value="ECO:0007669"/>
    <property type="project" value="TreeGrafter"/>
</dbReference>
<dbReference type="InParanoid" id="B8M3T0"/>
<dbReference type="PROSITE" id="PS00455">
    <property type="entry name" value="AMP_BINDING"/>
    <property type="match status" value="1"/>
</dbReference>
<dbReference type="GO" id="GO:0005777">
    <property type="term" value="C:peroxisome"/>
    <property type="evidence" value="ECO:0007669"/>
    <property type="project" value="TreeGrafter"/>
</dbReference>
<evidence type="ECO:0000313" key="5">
    <source>
        <dbReference type="Proteomes" id="UP000001745"/>
    </source>
</evidence>
<dbReference type="Gene3D" id="3.40.50.12780">
    <property type="entry name" value="N-terminal domain of ligase-like"/>
    <property type="match status" value="1"/>
</dbReference>
<organism evidence="4 5">
    <name type="scientific">Talaromyces stipitatus (strain ATCC 10500 / CBS 375.48 / QM 6759 / NRRL 1006)</name>
    <name type="common">Penicillium stipitatum</name>
    <dbReference type="NCBI Taxonomy" id="441959"/>
    <lineage>
        <taxon>Eukaryota</taxon>
        <taxon>Fungi</taxon>
        <taxon>Dikarya</taxon>
        <taxon>Ascomycota</taxon>
        <taxon>Pezizomycotina</taxon>
        <taxon>Eurotiomycetes</taxon>
        <taxon>Eurotiomycetidae</taxon>
        <taxon>Eurotiales</taxon>
        <taxon>Trichocomaceae</taxon>
        <taxon>Talaromyces</taxon>
        <taxon>Talaromyces sect. Talaromyces</taxon>
    </lineage>
</organism>
<dbReference type="GO" id="GO:0009898">
    <property type="term" value="C:cytoplasmic side of plasma membrane"/>
    <property type="evidence" value="ECO:0007669"/>
    <property type="project" value="TreeGrafter"/>
</dbReference>
<dbReference type="EMBL" id="EQ962654">
    <property type="protein sequence ID" value="EED20673.1"/>
    <property type="molecule type" value="Genomic_DNA"/>
</dbReference>
<dbReference type="GO" id="GO:0044539">
    <property type="term" value="P:long-chain fatty acid import into cell"/>
    <property type="evidence" value="ECO:0007669"/>
    <property type="project" value="TreeGrafter"/>
</dbReference>
<dbReference type="Pfam" id="PF00501">
    <property type="entry name" value="AMP-binding"/>
    <property type="match status" value="1"/>
</dbReference>
<dbReference type="STRING" id="441959.B8M3T0"/>
<dbReference type="RefSeq" id="XP_002481107.1">
    <property type="nucleotide sequence ID" value="XM_002481062.1"/>
</dbReference>
<dbReference type="PANTHER" id="PTHR43107:SF20">
    <property type="entry name" value="FATTY ACID TRANSPORTER_ACYL-COA SYNTHETASE (FAT1), PUTATIVE (AFU_ORTHOLOGUE AFUA_2G11360)-RELATED"/>
    <property type="match status" value="1"/>
</dbReference>
<feature type="domain" description="AMP-dependent synthetase/ligase" evidence="3">
    <location>
        <begin position="74"/>
        <end position="383"/>
    </location>
</feature>
<evidence type="ECO:0000256" key="1">
    <source>
        <dbReference type="ARBA" id="ARBA00006432"/>
    </source>
</evidence>
<proteinExistence type="inferred from homology"/>
<dbReference type="OrthoDB" id="10253869at2759"/>
<dbReference type="Gene3D" id="3.30.300.30">
    <property type="match status" value="1"/>
</dbReference>